<dbReference type="Pfam" id="PF01565">
    <property type="entry name" value="FAD_binding_4"/>
    <property type="match status" value="1"/>
</dbReference>
<dbReference type="PANTHER" id="PTHR43762">
    <property type="entry name" value="L-GULONOLACTONE OXIDASE"/>
    <property type="match status" value="1"/>
</dbReference>
<keyword evidence="2" id="KW-0274">FAD</keyword>
<accession>A0A7K4NTM6</accession>
<evidence type="ECO:0000313" key="6">
    <source>
        <dbReference type="Proteomes" id="UP000534207"/>
    </source>
</evidence>
<evidence type="ECO:0000256" key="3">
    <source>
        <dbReference type="ARBA" id="ARBA00023002"/>
    </source>
</evidence>
<evidence type="ECO:0000256" key="1">
    <source>
        <dbReference type="ARBA" id="ARBA00022630"/>
    </source>
</evidence>
<evidence type="ECO:0000256" key="2">
    <source>
        <dbReference type="ARBA" id="ARBA00022827"/>
    </source>
</evidence>
<dbReference type="InterPro" id="IPR007173">
    <property type="entry name" value="ALO_C"/>
</dbReference>
<gene>
    <name evidence="5" type="ORF">HX827_03260</name>
</gene>
<dbReference type="GO" id="GO:0071949">
    <property type="term" value="F:FAD binding"/>
    <property type="evidence" value="ECO:0007669"/>
    <property type="project" value="InterPro"/>
</dbReference>
<dbReference type="InterPro" id="IPR036318">
    <property type="entry name" value="FAD-bd_PCMH-like_sf"/>
</dbReference>
<name>A0A7K4NTM6_9ARCH</name>
<dbReference type="EMBL" id="JACASW010000005">
    <property type="protein sequence ID" value="NWK06343.1"/>
    <property type="molecule type" value="Genomic_DNA"/>
</dbReference>
<sequence length="461" mass="52434">MEQPKQKIVTGFGLFKSVNTLVATPKNLGDLTKCIDFAKQQKFKIAIQGGGNSYSDVFFNNQLVIDTKQLNSIKSFDSENGEITVEPGVRIGDLLNVIMPQNWILVGLSGSVNDAIGGMLSTNVHGKDSWKNGNFSQNIISFKIMLADGTTKIVKNDTGSELFNSIVGGLGFLGLITEITLKLKPVPSYMVQHQIQRIPNLEKLVDFFYSLEENGLEYAHALLNPFASGENMGQGISDSCRFVNEQNCSNEKFKEFLVKKPRVYQLTPKSFWSLCKLLWNNNTNRILCDIRYRRTSTSNVQSIIPFPKYQYPHSAKPNFNLLFTPSGFFEIQTIFSRDIVMQAFMELLSLSRHFRLYPFICGIKRHKSDSSHLSFANDGLSITMNFSLNAITTEQRDEYCKKLTDIILKHEGKTYLAKHPYFSQDDFHRMYPNYKKILQMKTKYDPDCLFLSGATKRLLID</sequence>
<dbReference type="PANTHER" id="PTHR43762:SF1">
    <property type="entry name" value="D-ARABINONO-1,4-LACTONE OXIDASE"/>
    <property type="match status" value="1"/>
</dbReference>
<proteinExistence type="predicted"/>
<dbReference type="Gene3D" id="3.30.43.10">
    <property type="entry name" value="Uridine Diphospho-n-acetylenolpyruvylglucosamine Reductase, domain 2"/>
    <property type="match status" value="1"/>
</dbReference>
<dbReference type="InterPro" id="IPR016166">
    <property type="entry name" value="FAD-bd_PCMH"/>
</dbReference>
<dbReference type="InterPro" id="IPR016164">
    <property type="entry name" value="FAD-linked_Oxase-like_C"/>
</dbReference>
<reference evidence="5 6" key="1">
    <citation type="journal article" date="2019" name="Environ. Microbiol.">
        <title>Genomics insights into ecotype formation of ammonia-oxidizing archaea in the deep ocean.</title>
        <authorList>
            <person name="Wang Y."/>
            <person name="Huang J.M."/>
            <person name="Cui G.J."/>
            <person name="Nunoura T."/>
            <person name="Takaki Y."/>
            <person name="Li W.L."/>
            <person name="Li J."/>
            <person name="Gao Z.M."/>
            <person name="Takai K."/>
            <person name="Zhang A.Q."/>
            <person name="Stepanauskas R."/>
        </authorList>
    </citation>
    <scope>NUCLEOTIDE SEQUENCE [LARGE SCALE GENOMIC DNA]</scope>
    <source>
        <strain evidence="5 6">G13</strain>
    </source>
</reference>
<dbReference type="InterPro" id="IPR006094">
    <property type="entry name" value="Oxid_FAD_bind_N"/>
</dbReference>
<dbReference type="InterPro" id="IPR010031">
    <property type="entry name" value="FAD_lactone_oxidase-like"/>
</dbReference>
<protein>
    <submittedName>
        <fullName evidence="5">FAD-binding oxidoreductase</fullName>
    </submittedName>
</protein>
<dbReference type="InterPro" id="IPR016167">
    <property type="entry name" value="FAD-bd_PCMH_sub1"/>
</dbReference>
<feature type="domain" description="FAD-binding PCMH-type" evidence="4">
    <location>
        <begin position="15"/>
        <end position="186"/>
    </location>
</feature>
<dbReference type="GO" id="GO:0003885">
    <property type="term" value="F:D-arabinono-1,4-lactone oxidase activity"/>
    <property type="evidence" value="ECO:0007669"/>
    <property type="project" value="InterPro"/>
</dbReference>
<organism evidence="5 6">
    <name type="scientific">Marine Group I thaumarchaeote</name>
    <dbReference type="NCBI Taxonomy" id="2511932"/>
    <lineage>
        <taxon>Archaea</taxon>
        <taxon>Nitrososphaerota</taxon>
        <taxon>Marine Group I</taxon>
    </lineage>
</organism>
<dbReference type="Proteomes" id="UP000534207">
    <property type="component" value="Unassembled WGS sequence"/>
</dbReference>
<dbReference type="PROSITE" id="PS51387">
    <property type="entry name" value="FAD_PCMH"/>
    <property type="match status" value="1"/>
</dbReference>
<dbReference type="Gene3D" id="3.30.465.10">
    <property type="match status" value="1"/>
</dbReference>
<evidence type="ECO:0000259" key="4">
    <source>
        <dbReference type="PROSITE" id="PS51387"/>
    </source>
</evidence>
<dbReference type="SUPFAM" id="SSF55103">
    <property type="entry name" value="FAD-linked oxidases, C-terminal domain"/>
    <property type="match status" value="1"/>
</dbReference>
<dbReference type="InterPro" id="IPR016169">
    <property type="entry name" value="FAD-bd_PCMH_sub2"/>
</dbReference>
<evidence type="ECO:0000313" key="5">
    <source>
        <dbReference type="EMBL" id="NWK06343.1"/>
    </source>
</evidence>
<dbReference type="AlphaFoldDB" id="A0A7K4NTM6"/>
<keyword evidence="3" id="KW-0560">Oxidoreductase</keyword>
<keyword evidence="1" id="KW-0285">Flavoprotein</keyword>
<dbReference type="GO" id="GO:0016020">
    <property type="term" value="C:membrane"/>
    <property type="evidence" value="ECO:0007669"/>
    <property type="project" value="InterPro"/>
</dbReference>
<dbReference type="SUPFAM" id="SSF56176">
    <property type="entry name" value="FAD-binding/transporter-associated domain-like"/>
    <property type="match status" value="1"/>
</dbReference>
<dbReference type="Pfam" id="PF04030">
    <property type="entry name" value="ALO"/>
    <property type="match status" value="1"/>
</dbReference>
<comment type="caution">
    <text evidence="5">The sequence shown here is derived from an EMBL/GenBank/DDBJ whole genome shotgun (WGS) entry which is preliminary data.</text>
</comment>